<reference evidence="9 10" key="1">
    <citation type="submission" date="2017-09" db="EMBL/GenBank/DDBJ databases">
        <title>WGS assembly of Aquilegia coerulea Goldsmith.</title>
        <authorList>
            <person name="Hodges S."/>
            <person name="Kramer E."/>
            <person name="Nordborg M."/>
            <person name="Tomkins J."/>
            <person name="Borevitz J."/>
            <person name="Derieg N."/>
            <person name="Yan J."/>
            <person name="Mihaltcheva S."/>
            <person name="Hayes R.D."/>
            <person name="Rokhsar D."/>
        </authorList>
    </citation>
    <scope>NUCLEOTIDE SEQUENCE [LARGE SCALE GENOMIC DNA]</scope>
    <source>
        <strain evidence="10">cv. Goldsmith</strain>
    </source>
</reference>
<evidence type="ECO:0000256" key="2">
    <source>
        <dbReference type="ARBA" id="ARBA00022737"/>
    </source>
</evidence>
<dbReference type="GO" id="GO:0016308">
    <property type="term" value="F:1-phosphatidylinositol-4-phosphate 5-kinase activity"/>
    <property type="evidence" value="ECO:0007669"/>
    <property type="project" value="UniProtKB-UniRule"/>
</dbReference>
<evidence type="ECO:0000256" key="5">
    <source>
        <dbReference type="ARBA" id="ARBA00022840"/>
    </source>
</evidence>
<dbReference type="GO" id="GO:0005524">
    <property type="term" value="F:ATP binding"/>
    <property type="evidence" value="ECO:0007669"/>
    <property type="project" value="UniProtKB-UniRule"/>
</dbReference>
<dbReference type="OrthoDB" id="70770at2759"/>
<evidence type="ECO:0000256" key="3">
    <source>
        <dbReference type="ARBA" id="ARBA00022741"/>
    </source>
</evidence>
<gene>
    <name evidence="9" type="ORF">AQUCO_01400199v1</name>
</gene>
<sequence>MSDRSGSPLRIAMVDGESEKLFGNGDLYVGNFKGLLPHGKGKYTWPDGATYEGDWDEGKMSGSGRFCWTSGAIYKGEVSGGYLHGFGTFTGLDGSIYRGAWRMNVQHGLGKKQYCNLDTYEGSWKEGVKEGSGRYDWSTGDTYIGNWKAGNMCGRGVMKWANSDMFDGFWLDGLKHGSGFYRFPDGDYYFGTWSRDLKDGQGTFYPDGSKLPSLPNWYSSAGYYDDIPTGLTHSLSLKVEKHKVRKVCVKRSLSEKLSMGLLRSSGRISNRSISLEKDWCIADSVKEVPSRESSRTLSFNSEEGESQARDSSNIVYAREYMQGVLIKERAKNNASGMPTKNKSKNKFPGKEERPRRFSFRSRKSYFLMLNLQLGIRYTVGKITPVPMREVRSSDFGPAARIRVFFPKEGSQFTPPHRSIDFYWKDYCPMVFRNLREMFKIDAADYMMSICNGDGLREVSSPGKSGSIFYISHDERFVIKTLKRSEQKVLLKMLPNYYKHVGSHENTLITKFFGLHQITLTGGREVRFVVMGNMFCTELRIHRRYDLKGSTQGRITNKDEINENTTLKDLDLSYEFQMEKPWRESLFKQIALDCKFLKSECIIDYSLLLGVHFRAPEHLRALLRPLNTGNNPSSSLEDAGVSLQTEILIPPKGLLLVTHEPSSVKTVHIRGSTLRAASKGNEEVDILLPGTRRLRVQLGVNMPAQANHKLPHNDADSLGVDLVEVYDVVLYLGIIDILQEYNVKKKLEHACKSLHFDPMTISAVAPELYSDRFINFLKKVFPDQA</sequence>
<dbReference type="SMART" id="SM00698">
    <property type="entry name" value="MORN"/>
    <property type="match status" value="8"/>
</dbReference>
<comment type="catalytic activity">
    <reaction evidence="6">
        <text>a 1,2-diacyl-sn-glycero-3-phospho-(1D-myo-inositol 4-phosphate) + ATP = a 1,2-diacyl-sn-glycero-3-phospho-(1D-myo-inositol-4,5-bisphosphate) + ADP + H(+)</text>
        <dbReference type="Rhea" id="RHEA:14425"/>
        <dbReference type="ChEBI" id="CHEBI:15378"/>
        <dbReference type="ChEBI" id="CHEBI:30616"/>
        <dbReference type="ChEBI" id="CHEBI:58178"/>
        <dbReference type="ChEBI" id="CHEBI:58456"/>
        <dbReference type="ChEBI" id="CHEBI:456216"/>
        <dbReference type="EC" id="2.7.1.68"/>
    </reaction>
</comment>
<dbReference type="SMART" id="SM00330">
    <property type="entry name" value="PIPKc"/>
    <property type="match status" value="1"/>
</dbReference>
<keyword evidence="3 6" id="KW-0547">Nucleotide-binding</keyword>
<name>A0A2G5DV20_AQUCA</name>
<keyword evidence="5 6" id="KW-0067">ATP-binding</keyword>
<evidence type="ECO:0000256" key="4">
    <source>
        <dbReference type="ARBA" id="ARBA00022777"/>
    </source>
</evidence>
<evidence type="ECO:0000259" key="8">
    <source>
        <dbReference type="PROSITE" id="PS51455"/>
    </source>
</evidence>
<dbReference type="GO" id="GO:0046854">
    <property type="term" value="P:phosphatidylinositol phosphate biosynthetic process"/>
    <property type="evidence" value="ECO:0007669"/>
    <property type="project" value="TreeGrafter"/>
</dbReference>
<dbReference type="InterPro" id="IPR027484">
    <property type="entry name" value="PInositol-4-P-5-kinase_N"/>
</dbReference>
<dbReference type="STRING" id="218851.A0A2G5DV20"/>
<dbReference type="InterPro" id="IPR003409">
    <property type="entry name" value="MORN"/>
</dbReference>
<dbReference type="CDD" id="cd17302">
    <property type="entry name" value="PIPKc_AtPIP5K_like"/>
    <property type="match status" value="1"/>
</dbReference>
<keyword evidence="10" id="KW-1185">Reference proteome</keyword>
<dbReference type="SUPFAM" id="SSF82185">
    <property type="entry name" value="Histone H3 K4-specific methyltransferase SET7/9 N-terminal domain"/>
    <property type="match status" value="2"/>
</dbReference>
<dbReference type="FunCoup" id="A0A2G5DV20">
    <property type="interactions" value="2183"/>
</dbReference>
<feature type="domain" description="PIPK" evidence="8">
    <location>
        <begin position="361"/>
        <end position="780"/>
    </location>
</feature>
<keyword evidence="1 6" id="KW-0808">Transferase</keyword>
<evidence type="ECO:0000256" key="1">
    <source>
        <dbReference type="ARBA" id="ARBA00022679"/>
    </source>
</evidence>
<organism evidence="9 10">
    <name type="scientific">Aquilegia coerulea</name>
    <name type="common">Rocky mountain columbine</name>
    <dbReference type="NCBI Taxonomy" id="218851"/>
    <lineage>
        <taxon>Eukaryota</taxon>
        <taxon>Viridiplantae</taxon>
        <taxon>Streptophyta</taxon>
        <taxon>Embryophyta</taxon>
        <taxon>Tracheophyta</taxon>
        <taxon>Spermatophyta</taxon>
        <taxon>Magnoliopsida</taxon>
        <taxon>Ranunculales</taxon>
        <taxon>Ranunculaceae</taxon>
        <taxon>Thalictroideae</taxon>
        <taxon>Aquilegia</taxon>
    </lineage>
</organism>
<dbReference type="Pfam" id="PF02493">
    <property type="entry name" value="MORN"/>
    <property type="match status" value="8"/>
</dbReference>
<dbReference type="Gene3D" id="3.30.800.10">
    <property type="entry name" value="Phosphatidylinositol Phosphate Kinase II Beta"/>
    <property type="match status" value="1"/>
</dbReference>
<dbReference type="Gene3D" id="2.20.110.10">
    <property type="entry name" value="Histone H3 K4-specific methyltransferase SET7/9 N-terminal domain"/>
    <property type="match status" value="4"/>
</dbReference>
<proteinExistence type="predicted"/>
<keyword evidence="4 6" id="KW-0418">Kinase</keyword>
<dbReference type="EMBL" id="KZ305031">
    <property type="protein sequence ID" value="PIA47358.1"/>
    <property type="molecule type" value="Genomic_DNA"/>
</dbReference>
<dbReference type="InterPro" id="IPR002498">
    <property type="entry name" value="PInositol-4-P-4/5-kinase_core"/>
</dbReference>
<dbReference type="Pfam" id="PF01504">
    <property type="entry name" value="PIP5K"/>
    <property type="match status" value="1"/>
</dbReference>
<dbReference type="PANTHER" id="PTHR23086">
    <property type="entry name" value="PHOSPHATIDYLINOSITOL-4-PHOSPHATE 5-KINASE"/>
    <property type="match status" value="1"/>
</dbReference>
<dbReference type="InterPro" id="IPR017163">
    <property type="entry name" value="PIno-4-P-5_kinase_pln"/>
</dbReference>
<dbReference type="EC" id="2.7.1.68" evidence="6"/>
<feature type="region of interest" description="Disordered" evidence="7">
    <location>
        <begin position="330"/>
        <end position="353"/>
    </location>
</feature>
<dbReference type="InParanoid" id="A0A2G5DV20"/>
<dbReference type="InterPro" id="IPR023610">
    <property type="entry name" value="PInositol-4/5-P-5/4-kinase"/>
</dbReference>
<evidence type="ECO:0000256" key="7">
    <source>
        <dbReference type="SAM" id="MobiDB-lite"/>
    </source>
</evidence>
<dbReference type="PIRSF" id="PIRSF037274">
    <property type="entry name" value="PIP5K_plant_prd"/>
    <property type="match status" value="1"/>
</dbReference>
<dbReference type="GO" id="GO:0005886">
    <property type="term" value="C:plasma membrane"/>
    <property type="evidence" value="ECO:0007669"/>
    <property type="project" value="TreeGrafter"/>
</dbReference>
<keyword evidence="2" id="KW-0677">Repeat</keyword>
<accession>A0A2G5DV20</accession>
<dbReference type="PANTHER" id="PTHR23086:SF25">
    <property type="entry name" value="PHOSPHATIDYLINOSITOL 4-PHOSPHATE 5-KINASE 8"/>
    <property type="match status" value="1"/>
</dbReference>
<dbReference type="PROSITE" id="PS51455">
    <property type="entry name" value="PIPK"/>
    <property type="match status" value="1"/>
</dbReference>
<protein>
    <recommendedName>
        <fullName evidence="6">Phosphatidylinositol 4-phosphate 5-kinase</fullName>
        <ecNumber evidence="6">2.7.1.68</ecNumber>
    </recommendedName>
</protein>
<dbReference type="InterPro" id="IPR027483">
    <property type="entry name" value="PInositol-4-P-4/5-kinase_C_sf"/>
</dbReference>
<evidence type="ECO:0000256" key="6">
    <source>
        <dbReference type="PIRNR" id="PIRNR037274"/>
    </source>
</evidence>
<evidence type="ECO:0000313" key="10">
    <source>
        <dbReference type="Proteomes" id="UP000230069"/>
    </source>
</evidence>
<evidence type="ECO:0000313" key="9">
    <source>
        <dbReference type="EMBL" id="PIA47358.1"/>
    </source>
</evidence>
<dbReference type="Gene3D" id="3.30.810.10">
    <property type="entry name" value="2-Layer Sandwich"/>
    <property type="match status" value="1"/>
</dbReference>
<dbReference type="Proteomes" id="UP000230069">
    <property type="component" value="Unassembled WGS sequence"/>
</dbReference>
<dbReference type="AlphaFoldDB" id="A0A2G5DV20"/>
<dbReference type="SUPFAM" id="SSF56104">
    <property type="entry name" value="SAICAR synthase-like"/>
    <property type="match status" value="1"/>
</dbReference>